<proteinExistence type="predicted"/>
<sequence>MARIILMTDFSEAYARGLLLGIAQYAHEVGEAWSLCRLPLSIRDKYGIKAVVDYACRMQADAVIGQFYETDDVSLFAEKGIFAIAQDFRKRFEEIPNIVGDHYLAGKMGAQYFISRGFRNYAFYGIKDVVFSEERYEGFRDTVEKAGYRCSALIMPQTDMWNYDLDTIAAWLRELPKPVAVMACDDNQAYYVTEVSRWMSINEGYGIYSHSPRDHGPRQALNLFRLGISPTMTPWL</sequence>
<evidence type="ECO:0000256" key="2">
    <source>
        <dbReference type="ARBA" id="ARBA00023125"/>
    </source>
</evidence>
<dbReference type="InterPro" id="IPR046335">
    <property type="entry name" value="LacI/GalR-like_sensor"/>
</dbReference>
<dbReference type="EMBL" id="JADIMJ010000114">
    <property type="protein sequence ID" value="MBO8454557.1"/>
    <property type="molecule type" value="Genomic_DNA"/>
</dbReference>
<protein>
    <submittedName>
        <fullName evidence="5">Substrate-binding domain-containing protein</fullName>
    </submittedName>
</protein>
<evidence type="ECO:0000259" key="4">
    <source>
        <dbReference type="Pfam" id="PF13377"/>
    </source>
</evidence>
<gene>
    <name evidence="5" type="ORF">IAC07_07545</name>
</gene>
<evidence type="ECO:0000313" key="6">
    <source>
        <dbReference type="Proteomes" id="UP000771749"/>
    </source>
</evidence>
<dbReference type="SUPFAM" id="SSF53822">
    <property type="entry name" value="Periplasmic binding protein-like I"/>
    <property type="match status" value="1"/>
</dbReference>
<dbReference type="Proteomes" id="UP000771749">
    <property type="component" value="Unassembled WGS sequence"/>
</dbReference>
<evidence type="ECO:0000256" key="1">
    <source>
        <dbReference type="ARBA" id="ARBA00023015"/>
    </source>
</evidence>
<keyword evidence="1" id="KW-0805">Transcription regulation</keyword>
<dbReference type="GO" id="GO:0003700">
    <property type="term" value="F:DNA-binding transcription factor activity"/>
    <property type="evidence" value="ECO:0007669"/>
    <property type="project" value="TreeGrafter"/>
</dbReference>
<feature type="domain" description="Transcriptional regulator LacI/GalR-like sensor" evidence="4">
    <location>
        <begin position="110"/>
        <end position="201"/>
    </location>
</feature>
<dbReference type="GO" id="GO:0000976">
    <property type="term" value="F:transcription cis-regulatory region binding"/>
    <property type="evidence" value="ECO:0007669"/>
    <property type="project" value="TreeGrafter"/>
</dbReference>
<keyword evidence="3" id="KW-0804">Transcription</keyword>
<evidence type="ECO:0000256" key="3">
    <source>
        <dbReference type="ARBA" id="ARBA00023163"/>
    </source>
</evidence>
<name>A0A940DP39_9BACT</name>
<dbReference type="InterPro" id="IPR028082">
    <property type="entry name" value="Peripla_BP_I"/>
</dbReference>
<organism evidence="5 6">
    <name type="scientific">Candidatus Cryptobacteroides gallistercoris</name>
    <dbReference type="NCBI Taxonomy" id="2840765"/>
    <lineage>
        <taxon>Bacteria</taxon>
        <taxon>Pseudomonadati</taxon>
        <taxon>Bacteroidota</taxon>
        <taxon>Bacteroidia</taxon>
        <taxon>Bacteroidales</taxon>
        <taxon>Candidatus Cryptobacteroides</taxon>
    </lineage>
</organism>
<dbReference type="Gene3D" id="3.40.50.2300">
    <property type="match status" value="2"/>
</dbReference>
<comment type="caution">
    <text evidence="5">The sequence shown here is derived from an EMBL/GenBank/DDBJ whole genome shotgun (WGS) entry which is preliminary data.</text>
</comment>
<reference evidence="5" key="2">
    <citation type="journal article" date="2021" name="PeerJ">
        <title>Extensive microbial diversity within the chicken gut microbiome revealed by metagenomics and culture.</title>
        <authorList>
            <person name="Gilroy R."/>
            <person name="Ravi A."/>
            <person name="Getino M."/>
            <person name="Pursley I."/>
            <person name="Horton D.L."/>
            <person name="Alikhan N.F."/>
            <person name="Baker D."/>
            <person name="Gharbi K."/>
            <person name="Hall N."/>
            <person name="Watson M."/>
            <person name="Adriaenssens E.M."/>
            <person name="Foster-Nyarko E."/>
            <person name="Jarju S."/>
            <person name="Secka A."/>
            <person name="Antonio M."/>
            <person name="Oren A."/>
            <person name="Chaudhuri R.R."/>
            <person name="La Ragione R."/>
            <person name="Hildebrand F."/>
            <person name="Pallen M.J."/>
        </authorList>
    </citation>
    <scope>NUCLEOTIDE SEQUENCE</scope>
    <source>
        <strain evidence="5">F1-3629</strain>
    </source>
</reference>
<accession>A0A940DP39</accession>
<keyword evidence="2" id="KW-0238">DNA-binding</keyword>
<dbReference type="Pfam" id="PF13377">
    <property type="entry name" value="Peripla_BP_3"/>
    <property type="match status" value="1"/>
</dbReference>
<dbReference type="AlphaFoldDB" id="A0A940DP39"/>
<dbReference type="PANTHER" id="PTHR30146">
    <property type="entry name" value="LACI-RELATED TRANSCRIPTIONAL REPRESSOR"/>
    <property type="match status" value="1"/>
</dbReference>
<evidence type="ECO:0000313" key="5">
    <source>
        <dbReference type="EMBL" id="MBO8454557.1"/>
    </source>
</evidence>
<dbReference type="PANTHER" id="PTHR30146:SF24">
    <property type="entry name" value="XYLOSE OPERON REGULATORY PROTEIN"/>
    <property type="match status" value="1"/>
</dbReference>
<reference evidence="5" key="1">
    <citation type="submission" date="2020-10" db="EMBL/GenBank/DDBJ databases">
        <authorList>
            <person name="Gilroy R."/>
        </authorList>
    </citation>
    <scope>NUCLEOTIDE SEQUENCE</scope>
    <source>
        <strain evidence="5">F1-3629</strain>
    </source>
</reference>